<gene>
    <name evidence="2" type="ORF">CPB83DRAFT_138784</name>
</gene>
<sequence length="55" mass="6100">MIHSVLMYFASFVFTIVGTIGGSRSWSPGSRRSTIDIIERRSSILLGRVGAEIDR</sequence>
<evidence type="ECO:0000313" key="3">
    <source>
        <dbReference type="Proteomes" id="UP000807306"/>
    </source>
</evidence>
<organism evidence="2 3">
    <name type="scientific">Crepidotus variabilis</name>
    <dbReference type="NCBI Taxonomy" id="179855"/>
    <lineage>
        <taxon>Eukaryota</taxon>
        <taxon>Fungi</taxon>
        <taxon>Dikarya</taxon>
        <taxon>Basidiomycota</taxon>
        <taxon>Agaricomycotina</taxon>
        <taxon>Agaricomycetes</taxon>
        <taxon>Agaricomycetidae</taxon>
        <taxon>Agaricales</taxon>
        <taxon>Agaricineae</taxon>
        <taxon>Crepidotaceae</taxon>
        <taxon>Crepidotus</taxon>
    </lineage>
</organism>
<dbReference type="AlphaFoldDB" id="A0A9P6E426"/>
<protein>
    <submittedName>
        <fullName evidence="2">Uncharacterized protein</fullName>
    </submittedName>
</protein>
<keyword evidence="1" id="KW-1133">Transmembrane helix</keyword>
<proteinExistence type="predicted"/>
<evidence type="ECO:0000256" key="1">
    <source>
        <dbReference type="SAM" id="Phobius"/>
    </source>
</evidence>
<evidence type="ECO:0000313" key="2">
    <source>
        <dbReference type="EMBL" id="KAF9522179.1"/>
    </source>
</evidence>
<name>A0A9P6E426_9AGAR</name>
<keyword evidence="1" id="KW-0472">Membrane</keyword>
<feature type="transmembrane region" description="Helical" evidence="1">
    <location>
        <begin position="6"/>
        <end position="23"/>
    </location>
</feature>
<accession>A0A9P6E426</accession>
<keyword evidence="3" id="KW-1185">Reference proteome</keyword>
<reference evidence="2" key="1">
    <citation type="submission" date="2020-11" db="EMBL/GenBank/DDBJ databases">
        <authorList>
            <consortium name="DOE Joint Genome Institute"/>
            <person name="Ahrendt S."/>
            <person name="Riley R."/>
            <person name="Andreopoulos W."/>
            <person name="Labutti K."/>
            <person name="Pangilinan J."/>
            <person name="Ruiz-Duenas F.J."/>
            <person name="Barrasa J.M."/>
            <person name="Sanchez-Garcia M."/>
            <person name="Camarero S."/>
            <person name="Miyauchi S."/>
            <person name="Serrano A."/>
            <person name="Linde D."/>
            <person name="Babiker R."/>
            <person name="Drula E."/>
            <person name="Ayuso-Fernandez I."/>
            <person name="Pacheco R."/>
            <person name="Padilla G."/>
            <person name="Ferreira P."/>
            <person name="Barriuso J."/>
            <person name="Kellner H."/>
            <person name="Castanera R."/>
            <person name="Alfaro M."/>
            <person name="Ramirez L."/>
            <person name="Pisabarro A.G."/>
            <person name="Kuo A."/>
            <person name="Tritt A."/>
            <person name="Lipzen A."/>
            <person name="He G."/>
            <person name="Yan M."/>
            <person name="Ng V."/>
            <person name="Cullen D."/>
            <person name="Martin F."/>
            <person name="Rosso M.-N."/>
            <person name="Henrissat B."/>
            <person name="Hibbett D."/>
            <person name="Martinez A.T."/>
            <person name="Grigoriev I.V."/>
        </authorList>
    </citation>
    <scope>NUCLEOTIDE SEQUENCE</scope>
    <source>
        <strain evidence="2">CBS 506.95</strain>
    </source>
</reference>
<dbReference type="Proteomes" id="UP000807306">
    <property type="component" value="Unassembled WGS sequence"/>
</dbReference>
<comment type="caution">
    <text evidence="2">The sequence shown here is derived from an EMBL/GenBank/DDBJ whole genome shotgun (WGS) entry which is preliminary data.</text>
</comment>
<dbReference type="EMBL" id="MU157957">
    <property type="protein sequence ID" value="KAF9522179.1"/>
    <property type="molecule type" value="Genomic_DNA"/>
</dbReference>
<keyword evidence="1" id="KW-0812">Transmembrane</keyword>